<dbReference type="RefSeq" id="WP_115550412.1">
    <property type="nucleotide sequence ID" value="NZ_QRGP01000003.1"/>
</dbReference>
<dbReference type="AlphaFoldDB" id="A0A371B251"/>
<accession>A0A371B251</accession>
<dbReference type="Proteomes" id="UP000263833">
    <property type="component" value="Unassembled WGS sequence"/>
</dbReference>
<organism evidence="1 2">
    <name type="scientific">Sphingorhabdus pulchriflava</name>
    <dbReference type="NCBI Taxonomy" id="2292257"/>
    <lineage>
        <taxon>Bacteria</taxon>
        <taxon>Pseudomonadati</taxon>
        <taxon>Pseudomonadota</taxon>
        <taxon>Alphaproteobacteria</taxon>
        <taxon>Sphingomonadales</taxon>
        <taxon>Sphingomonadaceae</taxon>
        <taxon>Sphingorhabdus</taxon>
    </lineage>
</organism>
<gene>
    <name evidence="1" type="ORF">DXH95_15195</name>
</gene>
<evidence type="ECO:0000313" key="2">
    <source>
        <dbReference type="Proteomes" id="UP000263833"/>
    </source>
</evidence>
<dbReference type="EMBL" id="QRGP01000003">
    <property type="protein sequence ID" value="RDV01630.1"/>
    <property type="molecule type" value="Genomic_DNA"/>
</dbReference>
<proteinExistence type="predicted"/>
<keyword evidence="2" id="KW-1185">Reference proteome</keyword>
<name>A0A371B251_9SPHN</name>
<reference evidence="2" key="1">
    <citation type="submission" date="2018-08" db="EMBL/GenBank/DDBJ databases">
        <authorList>
            <person name="Kim S.-J."/>
            <person name="Jung G.-Y."/>
        </authorList>
    </citation>
    <scope>NUCLEOTIDE SEQUENCE [LARGE SCALE GENOMIC DNA]</scope>
    <source>
        <strain evidence="2">GY_G</strain>
    </source>
</reference>
<evidence type="ECO:0000313" key="1">
    <source>
        <dbReference type="EMBL" id="RDV01630.1"/>
    </source>
</evidence>
<sequence>MASGPQWGKDPHEKNPLGEAFQPDYVCIIYFRFDDPKKTMVRQGYFATADIPAGTTEKQFAELMLKEAAKAKSSKDWLNNPTGDKRKEFNFNGFTFGHTARIYMLVDNDNIRFDDRKVDPGTADEKYANLVRFTEYRVDKDASDFRLIPADQNFSFFAASLTELSGRKGLVMDNIYQTEDGRAPSKEDPRVYSMNFHLMWDAVDKEGNLTSIPIVIDPDGGNVGSRP</sequence>
<comment type="caution">
    <text evidence="1">The sequence shown here is derived from an EMBL/GenBank/DDBJ whole genome shotgun (WGS) entry which is preliminary data.</text>
</comment>
<protein>
    <submittedName>
        <fullName evidence="1">Uncharacterized protein</fullName>
    </submittedName>
</protein>